<evidence type="ECO:0008006" key="3">
    <source>
        <dbReference type="Google" id="ProtNLM"/>
    </source>
</evidence>
<dbReference type="RefSeq" id="WP_212643359.1">
    <property type="nucleotide sequence ID" value="NZ_CP074132.1"/>
</dbReference>
<name>A0ABX8CDI1_9ACTN</name>
<dbReference type="Proteomes" id="UP000678016">
    <property type="component" value="Chromosome"/>
</dbReference>
<sequence>MNPLDAVAAGTPLSCPVLIVCLAGSAVFPPLPSEAAIFTAGALAGAGRLNILAVGVCGAVGSLAGDGVGYLCG</sequence>
<keyword evidence="2" id="KW-1185">Reference proteome</keyword>
<gene>
    <name evidence="1" type="ORF">KGD83_08910</name>
</gene>
<proteinExistence type="predicted"/>
<dbReference type="EMBL" id="CP074132">
    <property type="protein sequence ID" value="QUX30608.1"/>
    <property type="molecule type" value="Genomic_DNA"/>
</dbReference>
<evidence type="ECO:0000313" key="2">
    <source>
        <dbReference type="Proteomes" id="UP000678016"/>
    </source>
</evidence>
<accession>A0ABX8CDI1</accession>
<organism evidence="1 2">
    <name type="scientific">Nocardiopsis akebiae</name>
    <dbReference type="NCBI Taxonomy" id="2831968"/>
    <lineage>
        <taxon>Bacteria</taxon>
        <taxon>Bacillati</taxon>
        <taxon>Actinomycetota</taxon>
        <taxon>Actinomycetes</taxon>
        <taxon>Streptosporangiales</taxon>
        <taxon>Nocardiopsidaceae</taxon>
        <taxon>Nocardiopsis</taxon>
    </lineage>
</organism>
<protein>
    <recommendedName>
        <fullName evidence="3">DedA family protein</fullName>
    </recommendedName>
</protein>
<evidence type="ECO:0000313" key="1">
    <source>
        <dbReference type="EMBL" id="QUX30608.1"/>
    </source>
</evidence>
<reference evidence="2" key="1">
    <citation type="submission" date="2021-05" db="EMBL/GenBank/DDBJ databases">
        <title>Direct Submission.</title>
        <authorList>
            <person name="Li K."/>
            <person name="Gao J."/>
        </authorList>
    </citation>
    <scope>NUCLEOTIDE SEQUENCE [LARGE SCALE GENOMIC DNA]</scope>
    <source>
        <strain evidence="2">HDS12</strain>
    </source>
</reference>